<gene>
    <name evidence="1" type="ORF">JMA39_12710</name>
</gene>
<sequence>MSLINKTNGYYGETTTVLNEFEIEEINNPSSKELHINAAIVTDIQELVLQIYARDQAHRLTLENSTFSKLNVHRSAINSDHLWLVFKQGKLVAYLSGSHIYTDFGEQVYVFKACMVADDVNNKAELFSRLYARQIIRGVLSYWNSANNLGKPMPFITRTLNPSVMQTVYSLGTNMYPGFDDLPINDRIRDRHRAFEKVINESIGDDGILVNSFMKHSDYQLRPTKGKSLRSKIYSFCRDLGETDGAVLTGELVFGDDLIRHLKDKSSHDQMSMGDLGLVNLLRDSGAKQEQSSFEGFVMGGYPS</sequence>
<dbReference type="EMBL" id="JAESVD010000006">
    <property type="protein sequence ID" value="MBL4913977.1"/>
    <property type="molecule type" value="Genomic_DNA"/>
</dbReference>
<dbReference type="RefSeq" id="WP_202722224.1">
    <property type="nucleotide sequence ID" value="NZ_BPEX01000027.1"/>
</dbReference>
<name>A0ABS1SZK7_9GAMM</name>
<proteinExistence type="predicted"/>
<accession>A0ABS1SZK7</accession>
<keyword evidence="2" id="KW-1185">Reference proteome</keyword>
<dbReference type="Proteomes" id="UP000604898">
    <property type="component" value="Unassembled WGS sequence"/>
</dbReference>
<evidence type="ECO:0000313" key="1">
    <source>
        <dbReference type="EMBL" id="MBL4913977.1"/>
    </source>
</evidence>
<evidence type="ECO:0000313" key="2">
    <source>
        <dbReference type="Proteomes" id="UP000604898"/>
    </source>
</evidence>
<reference evidence="1 2" key="1">
    <citation type="submission" date="2021-01" db="EMBL/GenBank/DDBJ databases">
        <title>Genome sequence of Shewanella schlegeliana JCM 11561.</title>
        <authorList>
            <person name="Zhang H."/>
            <person name="Li C."/>
        </authorList>
    </citation>
    <scope>NUCLEOTIDE SEQUENCE [LARGE SCALE GENOMIC DNA]</scope>
    <source>
        <strain evidence="1 2">JCM 11561</strain>
    </source>
</reference>
<comment type="caution">
    <text evidence="1">The sequence shown here is derived from an EMBL/GenBank/DDBJ whole genome shotgun (WGS) entry which is preliminary data.</text>
</comment>
<protein>
    <recommendedName>
        <fullName evidence="3">GNAT family N-acetyltransferase</fullName>
    </recommendedName>
</protein>
<organism evidence="1 2">
    <name type="scientific">Shewanella schlegeliana</name>
    <dbReference type="NCBI Taxonomy" id="190308"/>
    <lineage>
        <taxon>Bacteria</taxon>
        <taxon>Pseudomonadati</taxon>
        <taxon>Pseudomonadota</taxon>
        <taxon>Gammaproteobacteria</taxon>
        <taxon>Alteromonadales</taxon>
        <taxon>Shewanellaceae</taxon>
        <taxon>Shewanella</taxon>
    </lineage>
</organism>
<evidence type="ECO:0008006" key="3">
    <source>
        <dbReference type="Google" id="ProtNLM"/>
    </source>
</evidence>